<dbReference type="PANTHER" id="PTHR38119:SF1">
    <property type="entry name" value="BTB DOMAIN-CONTAINING PROTEIN"/>
    <property type="match status" value="1"/>
</dbReference>
<dbReference type="RefSeq" id="XP_031873135.1">
    <property type="nucleotide sequence ID" value="XM_032009081.1"/>
</dbReference>
<evidence type="ECO:0000313" key="2">
    <source>
        <dbReference type="Proteomes" id="UP000254866"/>
    </source>
</evidence>
<name>A0A370TY77_9HELO</name>
<dbReference type="Proteomes" id="UP000254866">
    <property type="component" value="Unassembled WGS sequence"/>
</dbReference>
<keyword evidence="2" id="KW-1185">Reference proteome</keyword>
<comment type="caution">
    <text evidence="1">The sequence shown here is derived from an EMBL/GenBank/DDBJ whole genome shotgun (WGS) entry which is preliminary data.</text>
</comment>
<dbReference type="EMBL" id="NPIC01000001">
    <property type="protein sequence ID" value="RDL40479.1"/>
    <property type="molecule type" value="Genomic_DNA"/>
</dbReference>
<dbReference type="PANTHER" id="PTHR38119">
    <property type="entry name" value="BTB DOMAIN-CONTAINING PROTEIN-RELATED"/>
    <property type="match status" value="1"/>
</dbReference>
<dbReference type="AlphaFoldDB" id="A0A370TY77"/>
<dbReference type="GeneID" id="43593307"/>
<protein>
    <recommendedName>
        <fullName evidence="3">BTB domain-containing protein</fullName>
    </recommendedName>
</protein>
<evidence type="ECO:0000313" key="1">
    <source>
        <dbReference type="EMBL" id="RDL40479.1"/>
    </source>
</evidence>
<evidence type="ECO:0008006" key="3">
    <source>
        <dbReference type="Google" id="ProtNLM"/>
    </source>
</evidence>
<proteinExistence type="predicted"/>
<organism evidence="1 2">
    <name type="scientific">Venustampulla echinocandica</name>
    <dbReference type="NCBI Taxonomy" id="2656787"/>
    <lineage>
        <taxon>Eukaryota</taxon>
        <taxon>Fungi</taxon>
        <taxon>Dikarya</taxon>
        <taxon>Ascomycota</taxon>
        <taxon>Pezizomycotina</taxon>
        <taxon>Leotiomycetes</taxon>
        <taxon>Helotiales</taxon>
        <taxon>Pleuroascaceae</taxon>
        <taxon>Venustampulla</taxon>
    </lineage>
</organism>
<gene>
    <name evidence="1" type="ORF">BP5553_00458</name>
</gene>
<reference evidence="1 2" key="1">
    <citation type="journal article" date="2018" name="IMA Fungus">
        <title>IMA Genome-F 9: Draft genome sequence of Annulohypoxylon stygium, Aspergillus mulundensis, Berkeleyomyces basicola (syn. Thielaviopsis basicola), Ceratocystis smalleyi, two Cercospora beticola strains, Coleophoma cylindrospora, Fusarium fracticaudum, Phialophora cf. hyalina, and Morchella septimelata.</title>
        <authorList>
            <person name="Wingfield B.D."/>
            <person name="Bills G.F."/>
            <person name="Dong Y."/>
            <person name="Huang W."/>
            <person name="Nel W.J."/>
            <person name="Swalarsk-Parry B.S."/>
            <person name="Vaghefi N."/>
            <person name="Wilken P.M."/>
            <person name="An Z."/>
            <person name="de Beer Z.W."/>
            <person name="De Vos L."/>
            <person name="Chen L."/>
            <person name="Duong T.A."/>
            <person name="Gao Y."/>
            <person name="Hammerbacher A."/>
            <person name="Kikkert J.R."/>
            <person name="Li Y."/>
            <person name="Li H."/>
            <person name="Li K."/>
            <person name="Li Q."/>
            <person name="Liu X."/>
            <person name="Ma X."/>
            <person name="Naidoo K."/>
            <person name="Pethybridge S.J."/>
            <person name="Sun J."/>
            <person name="Steenkamp E.T."/>
            <person name="van der Nest M.A."/>
            <person name="van Wyk S."/>
            <person name="Wingfield M.J."/>
            <person name="Xiong C."/>
            <person name="Yue Q."/>
            <person name="Zhang X."/>
        </authorList>
    </citation>
    <scope>NUCLEOTIDE SEQUENCE [LARGE SCALE GENOMIC DNA]</scope>
    <source>
        <strain evidence="1 2">BP 5553</strain>
    </source>
</reference>
<dbReference type="OrthoDB" id="2129688at2759"/>
<sequence>MPSPSHPSTTSRALHDVELHIAQDKIICIHSSTLRQCSGFFSSSLNWAEAGGSSPPIIYELDLADDVDYDIFRKQTDNSKLEISAESPPGRDESYYRALFNLFDIFQHRSPSIAGLDDIIILIKLADKYDSLPTVSRAVRLHLMEAGGQPSSLYRDIAADPVRYLHVGEKLRSSSITKEAATHVLGTWSQSREECRSILSETFFGTLVQRHHELSEKKWAANKQLLSLNLNPPRPTFVQNPLEDGAVIALARVRELISLAFSRCYQGSDYENLEGEMYREVAQSTAITYTLTPKVARAAITFDSARSHLQAKIALALGDLAEVHLQLQSEVLPGHITSAQLKDSDLPWDGDWI</sequence>
<accession>A0A370TY77</accession>